<sequence>MATIRIREWTKEQLEEIRDAESHSSHDSVIKSLLKDHELAQFANATTPSEDPAEPDSLPGEKAFDDLTVFDELTTVDSGVLFLWCPNCGKEMAHLSVENPLRIPVYEMECQRCLTHLDHHAIVGIEIGYPIEKRLVEETLQDDLKACVIDYWDRKLEHLAVEVTDDDTDLEHLVWQFGQYVRDFDWDWPADVPVIGVEPGTTYRDEMTGDVLQVIERVTDNRNELDSYRVRRSESDGDRSETEIMGTGTLMPLLLRRSLYLAEEADEP</sequence>
<dbReference type="Proteomes" id="UP001595898">
    <property type="component" value="Unassembled WGS sequence"/>
</dbReference>
<name>A0ABD5PLU9_9EURY</name>
<proteinExistence type="predicted"/>
<dbReference type="RefSeq" id="WP_250139557.1">
    <property type="nucleotide sequence ID" value="NZ_JALIQP010000001.1"/>
</dbReference>
<keyword evidence="2" id="KW-1185">Reference proteome</keyword>
<protein>
    <submittedName>
        <fullName evidence="1">Uncharacterized protein</fullName>
    </submittedName>
</protein>
<organism evidence="1 2">
    <name type="scientific">Halosolutus amylolyticus</name>
    <dbReference type="NCBI Taxonomy" id="2932267"/>
    <lineage>
        <taxon>Archaea</taxon>
        <taxon>Methanobacteriati</taxon>
        <taxon>Methanobacteriota</taxon>
        <taxon>Stenosarchaea group</taxon>
        <taxon>Halobacteria</taxon>
        <taxon>Halobacteriales</taxon>
        <taxon>Natrialbaceae</taxon>
        <taxon>Halosolutus</taxon>
    </lineage>
</organism>
<dbReference type="AlphaFoldDB" id="A0ABD5PLU9"/>
<evidence type="ECO:0000313" key="1">
    <source>
        <dbReference type="EMBL" id="MFC4541428.1"/>
    </source>
</evidence>
<gene>
    <name evidence="1" type="ORF">ACFO5R_05750</name>
</gene>
<reference evidence="1 2" key="1">
    <citation type="journal article" date="2019" name="Int. J. Syst. Evol. Microbiol.">
        <title>The Global Catalogue of Microorganisms (GCM) 10K type strain sequencing project: providing services to taxonomists for standard genome sequencing and annotation.</title>
        <authorList>
            <consortium name="The Broad Institute Genomics Platform"/>
            <consortium name="The Broad Institute Genome Sequencing Center for Infectious Disease"/>
            <person name="Wu L."/>
            <person name="Ma J."/>
        </authorList>
    </citation>
    <scope>NUCLEOTIDE SEQUENCE [LARGE SCALE GENOMIC DNA]</scope>
    <source>
        <strain evidence="1 2">WLHS5</strain>
    </source>
</reference>
<comment type="caution">
    <text evidence="1">The sequence shown here is derived from an EMBL/GenBank/DDBJ whole genome shotgun (WGS) entry which is preliminary data.</text>
</comment>
<dbReference type="EMBL" id="JBHSFA010000002">
    <property type="protein sequence ID" value="MFC4541428.1"/>
    <property type="molecule type" value="Genomic_DNA"/>
</dbReference>
<accession>A0ABD5PLU9</accession>
<evidence type="ECO:0000313" key="2">
    <source>
        <dbReference type="Proteomes" id="UP001595898"/>
    </source>
</evidence>